<feature type="non-terminal residue" evidence="1">
    <location>
        <position position="1"/>
    </location>
</feature>
<dbReference type="AlphaFoldDB" id="A0A0H5QPF3"/>
<accession>A0A0H5QPF3</accession>
<name>A0A0H5QPF3_9EUKA</name>
<proteinExistence type="predicted"/>
<feature type="non-terminal residue" evidence="1">
    <location>
        <position position="144"/>
    </location>
</feature>
<sequence length="144" mass="15659">IQPSIVPLAISFQMPWLNLSGEQEQSKTVCKAAKKVRFSLRIQNGSILLATSDETVASIVQLPSIAATYCSESGSTTLLVDIDLPPATLNISVVEQFYIAFANTSQVSTTPNHAVANVNLAKFSIFFRIFPSSLTLIYSMDKET</sequence>
<reference evidence="1" key="1">
    <citation type="submission" date="2015-04" db="EMBL/GenBank/DDBJ databases">
        <title>The genome sequence of the plant pathogenic Rhizarian Plasmodiophora brassicae reveals insights in its biotrophic life cycle and the origin of chitin synthesis.</title>
        <authorList>
            <person name="Schwelm A."/>
            <person name="Fogelqvist J."/>
            <person name="Knaust A."/>
            <person name="Julke S."/>
            <person name="Lilja T."/>
            <person name="Dhandapani V."/>
            <person name="Bonilla-Rosso G."/>
            <person name="Karlsson M."/>
            <person name="Shevchenko A."/>
            <person name="Choi S.R."/>
            <person name="Kim H.G."/>
            <person name="Park J.Y."/>
            <person name="Lim Y.P."/>
            <person name="Ludwig-Muller J."/>
            <person name="Dixelius C."/>
        </authorList>
    </citation>
    <scope>NUCLEOTIDE SEQUENCE</scope>
    <source>
        <tissue evidence="1">Potato root galls</tissue>
    </source>
</reference>
<organism evidence="1">
    <name type="scientific">Spongospora subterranea</name>
    <dbReference type="NCBI Taxonomy" id="70186"/>
    <lineage>
        <taxon>Eukaryota</taxon>
        <taxon>Sar</taxon>
        <taxon>Rhizaria</taxon>
        <taxon>Endomyxa</taxon>
        <taxon>Phytomyxea</taxon>
        <taxon>Plasmodiophorida</taxon>
        <taxon>Plasmodiophoridae</taxon>
        <taxon>Spongospora</taxon>
    </lineage>
</organism>
<evidence type="ECO:0000313" key="1">
    <source>
        <dbReference type="EMBL" id="CRZ03923.1"/>
    </source>
</evidence>
<dbReference type="EMBL" id="HACM01003481">
    <property type="protein sequence ID" value="CRZ03923.1"/>
    <property type="molecule type" value="Transcribed_RNA"/>
</dbReference>
<protein>
    <submittedName>
        <fullName evidence="1">Uncharacterized protein</fullName>
    </submittedName>
</protein>